<evidence type="ECO:0008006" key="4">
    <source>
        <dbReference type="Google" id="ProtNLM"/>
    </source>
</evidence>
<reference evidence="2 3" key="1">
    <citation type="submission" date="2014-03" db="EMBL/GenBank/DDBJ databases">
        <title>Genome Sequence of Streptomyces wadayamensis A23 strain, an endophytic actinobacteria from Citrus reticulata.</title>
        <authorList>
            <person name="de Oliveira L.G."/>
            <person name="Tormet G.D."/>
            <person name="Marcon J."/>
            <person name="Samborsky M."/>
            <person name="Araujo W.L."/>
            <person name="de Azevedo J.L."/>
        </authorList>
    </citation>
    <scope>NUCLEOTIDE SEQUENCE [LARGE SCALE GENOMIC DNA]</scope>
    <source>
        <strain evidence="2 3">A23</strain>
    </source>
</reference>
<dbReference type="Proteomes" id="UP000027443">
    <property type="component" value="Unassembled WGS sequence"/>
</dbReference>
<organism evidence="2 3">
    <name type="scientific">Streptomyces wadayamensis</name>
    <dbReference type="NCBI Taxonomy" id="141454"/>
    <lineage>
        <taxon>Bacteria</taxon>
        <taxon>Bacillati</taxon>
        <taxon>Actinomycetota</taxon>
        <taxon>Actinomycetes</taxon>
        <taxon>Kitasatosporales</taxon>
        <taxon>Streptomycetaceae</taxon>
        <taxon>Streptomyces</taxon>
    </lineage>
</organism>
<feature type="compositionally biased region" description="Basic and acidic residues" evidence="1">
    <location>
        <begin position="134"/>
        <end position="145"/>
    </location>
</feature>
<protein>
    <recommendedName>
        <fullName evidence="4">DUF1795 domain-containing protein</fullName>
    </recommendedName>
</protein>
<comment type="caution">
    <text evidence="2">The sequence shown here is derived from an EMBL/GenBank/DDBJ whole genome shotgun (WGS) entry which is preliminary data.</text>
</comment>
<evidence type="ECO:0000313" key="3">
    <source>
        <dbReference type="Proteomes" id="UP000027443"/>
    </source>
</evidence>
<accession>A0ABR4S637</accession>
<keyword evidence="3" id="KW-1185">Reference proteome</keyword>
<gene>
    <name evidence="2" type="ORF">DC60_28445</name>
</gene>
<evidence type="ECO:0000256" key="1">
    <source>
        <dbReference type="SAM" id="MobiDB-lite"/>
    </source>
</evidence>
<feature type="region of interest" description="Disordered" evidence="1">
    <location>
        <begin position="115"/>
        <end position="161"/>
    </location>
</feature>
<proteinExistence type="predicted"/>
<evidence type="ECO:0000313" key="2">
    <source>
        <dbReference type="EMBL" id="KDR61118.1"/>
    </source>
</evidence>
<sequence length="214" mass="23702">MSREQEDMRVAPSGYRLVTPPEWVRIPMREGTEETIRAIVDRAFAQLPDDAPQDSVGPYRRELERRLSEAVHDARRAEALDLYLPIERMHGFTVTASIVVSEMAFEDATAADPSSVTRRLMESPGRGGESTSVEVDRAPGVRSERVVPGARGEAEEAEPGSRRVEYVIPVPADPGRWITVVFSTLGAGDPQGALADLFVELFDAMMTTFRWSRA</sequence>
<dbReference type="EMBL" id="JHDU01000033">
    <property type="protein sequence ID" value="KDR61118.1"/>
    <property type="molecule type" value="Genomic_DNA"/>
</dbReference>
<name>A0ABR4S637_9ACTN</name>
<dbReference type="RefSeq" id="WP_049978420.1">
    <property type="nucleotide sequence ID" value="NZ_JHDU01000033.1"/>
</dbReference>